<dbReference type="KEGG" id="ppsr:I6J18_01700"/>
<comment type="function">
    <text evidence="4">Catalyzes the NADPH-dependent reduction of ketopantoate into pantoic acid.</text>
</comment>
<dbReference type="NCBIfam" id="TIGR00745">
    <property type="entry name" value="apbA_panE"/>
    <property type="match status" value="1"/>
</dbReference>
<dbReference type="InterPro" id="IPR013752">
    <property type="entry name" value="KPA_reductase"/>
</dbReference>
<dbReference type="Pfam" id="PF02558">
    <property type="entry name" value="ApbA"/>
    <property type="match status" value="1"/>
</dbReference>
<dbReference type="GO" id="GO:0005737">
    <property type="term" value="C:cytoplasm"/>
    <property type="evidence" value="ECO:0007669"/>
    <property type="project" value="TreeGrafter"/>
</dbReference>
<comment type="similarity">
    <text evidence="1 4">Belongs to the ketopantoate reductase family.</text>
</comment>
<dbReference type="EMBL" id="CP068053">
    <property type="protein sequence ID" value="QQT00675.1"/>
    <property type="molecule type" value="Genomic_DNA"/>
</dbReference>
<evidence type="ECO:0000259" key="5">
    <source>
        <dbReference type="Pfam" id="PF02558"/>
    </source>
</evidence>
<dbReference type="GO" id="GO:0008677">
    <property type="term" value="F:2-dehydropantoate 2-reductase activity"/>
    <property type="evidence" value="ECO:0007669"/>
    <property type="project" value="UniProtKB-EC"/>
</dbReference>
<dbReference type="Gene3D" id="1.10.1040.10">
    <property type="entry name" value="N-(1-d-carboxylethyl)-l-norvaline Dehydrogenase, domain 2"/>
    <property type="match status" value="1"/>
</dbReference>
<feature type="domain" description="Ketopantoate reductase C-terminal" evidence="6">
    <location>
        <begin position="178"/>
        <end position="302"/>
    </location>
</feature>
<dbReference type="Gene3D" id="3.40.50.720">
    <property type="entry name" value="NAD(P)-binding Rossmann-like Domain"/>
    <property type="match status" value="1"/>
</dbReference>
<evidence type="ECO:0000313" key="7">
    <source>
        <dbReference type="EMBL" id="QQT00675.1"/>
    </source>
</evidence>
<dbReference type="InterPro" id="IPR003710">
    <property type="entry name" value="ApbA"/>
</dbReference>
<dbReference type="Proteomes" id="UP000595254">
    <property type="component" value="Chromosome"/>
</dbReference>
<comment type="catalytic activity">
    <reaction evidence="4">
        <text>(R)-pantoate + NADP(+) = 2-dehydropantoate + NADPH + H(+)</text>
        <dbReference type="Rhea" id="RHEA:16233"/>
        <dbReference type="ChEBI" id="CHEBI:11561"/>
        <dbReference type="ChEBI" id="CHEBI:15378"/>
        <dbReference type="ChEBI" id="CHEBI:15980"/>
        <dbReference type="ChEBI" id="CHEBI:57783"/>
        <dbReference type="ChEBI" id="CHEBI:58349"/>
        <dbReference type="EC" id="1.1.1.169"/>
    </reaction>
</comment>
<keyword evidence="4" id="KW-0566">Pantothenate biosynthesis</keyword>
<comment type="pathway">
    <text evidence="4">Cofactor biosynthesis; (R)-pantothenate biosynthesis; (R)-pantoate from 3-methyl-2-oxobutanoate: step 2/2.</text>
</comment>
<dbReference type="Pfam" id="PF08546">
    <property type="entry name" value="ApbA_C"/>
    <property type="match status" value="1"/>
</dbReference>
<dbReference type="RefSeq" id="WP_201647827.1">
    <property type="nucleotide sequence ID" value="NZ_CP068053.1"/>
</dbReference>
<keyword evidence="8" id="KW-1185">Reference proteome</keyword>
<protein>
    <recommendedName>
        <fullName evidence="4">2-dehydropantoate 2-reductase</fullName>
        <ecNumber evidence="4">1.1.1.169</ecNumber>
    </recommendedName>
    <alternativeName>
        <fullName evidence="4">Ketopantoate reductase</fullName>
    </alternativeName>
</protein>
<dbReference type="GO" id="GO:0015940">
    <property type="term" value="P:pantothenate biosynthetic process"/>
    <property type="evidence" value="ECO:0007669"/>
    <property type="project" value="UniProtKB-KW"/>
</dbReference>
<evidence type="ECO:0000256" key="1">
    <source>
        <dbReference type="ARBA" id="ARBA00007870"/>
    </source>
</evidence>
<dbReference type="SUPFAM" id="SSF48179">
    <property type="entry name" value="6-phosphogluconate dehydrogenase C-terminal domain-like"/>
    <property type="match status" value="1"/>
</dbReference>
<dbReference type="PANTHER" id="PTHR21708:SF26">
    <property type="entry name" value="2-DEHYDROPANTOATE 2-REDUCTASE"/>
    <property type="match status" value="1"/>
</dbReference>
<dbReference type="InterPro" id="IPR013328">
    <property type="entry name" value="6PGD_dom2"/>
</dbReference>
<gene>
    <name evidence="7" type="ORF">I6J18_01700</name>
</gene>
<evidence type="ECO:0000256" key="4">
    <source>
        <dbReference type="RuleBase" id="RU362068"/>
    </source>
</evidence>
<evidence type="ECO:0000259" key="6">
    <source>
        <dbReference type="Pfam" id="PF08546"/>
    </source>
</evidence>
<dbReference type="InterPro" id="IPR051402">
    <property type="entry name" value="KPR-Related"/>
</dbReference>
<name>A0A974NN35_PERPY</name>
<dbReference type="EC" id="1.1.1.169" evidence="4"/>
<sequence>MTIKKISIIGLGALGVLFGDHLSKKMRTEDLRIIADQDRILRYESEKLYSNGEQCKFHYVTPEEDCGPADLLIISVKFNGLENAIKSVKKHVGDHTIIISLLNGITSENIIGETYGMDKVLYCVAQGMDAVKVGNELTYEHMGMLCFGSKEPGVISPKAKKLAEFFEQMDVPFELDTDMYRRQWGKFMLNVGVNQTVAIYKSNYGEIQREGKAREMMIAAMREVIALSEKEGVQLTEKNLSYWLKVLGTLSPNGKPSMAQDVEAQRFSEVELFAGTVIELGRKYQISTPVNQELYDKIKMIETRYSVQ</sequence>
<evidence type="ECO:0000256" key="3">
    <source>
        <dbReference type="ARBA" id="ARBA00023002"/>
    </source>
</evidence>
<dbReference type="SUPFAM" id="SSF51735">
    <property type="entry name" value="NAD(P)-binding Rossmann-fold domains"/>
    <property type="match status" value="1"/>
</dbReference>
<keyword evidence="2 4" id="KW-0521">NADP</keyword>
<dbReference type="AlphaFoldDB" id="A0A974NN35"/>
<proteinExistence type="inferred from homology"/>
<reference evidence="7 8" key="1">
    <citation type="submission" date="2021-01" db="EMBL/GenBank/DDBJ databases">
        <title>FDA dAtabase for Regulatory Grade micrObial Sequences (FDA-ARGOS): Supporting development and validation of Infectious Disease Dx tests.</title>
        <authorList>
            <person name="Nelson B."/>
            <person name="Plummer A."/>
            <person name="Tallon L."/>
            <person name="Sadzewicz L."/>
            <person name="Zhao X."/>
            <person name="Boylan J."/>
            <person name="Ott S."/>
            <person name="Bowen H."/>
            <person name="Vavikolanu K."/>
            <person name="Mehta A."/>
            <person name="Aluvathingal J."/>
            <person name="Nadendla S."/>
            <person name="Myers T."/>
            <person name="Yan Y."/>
            <person name="Sichtig H."/>
        </authorList>
    </citation>
    <scope>NUCLEOTIDE SEQUENCE [LARGE SCALE GENOMIC DNA]</scope>
    <source>
        <strain evidence="7 8">FDAARGOS_1161</strain>
    </source>
</reference>
<dbReference type="InterPro" id="IPR013332">
    <property type="entry name" value="KPR_N"/>
</dbReference>
<evidence type="ECO:0000256" key="2">
    <source>
        <dbReference type="ARBA" id="ARBA00022857"/>
    </source>
</evidence>
<dbReference type="InterPro" id="IPR008927">
    <property type="entry name" value="6-PGluconate_DH-like_C_sf"/>
</dbReference>
<dbReference type="PANTHER" id="PTHR21708">
    <property type="entry name" value="PROBABLE 2-DEHYDROPANTOATE 2-REDUCTASE"/>
    <property type="match status" value="1"/>
</dbReference>
<organism evidence="7 8">
    <name type="scientific">Peribacillus psychrosaccharolyticus</name>
    <name type="common">Bacillus psychrosaccharolyticus</name>
    <dbReference type="NCBI Taxonomy" id="1407"/>
    <lineage>
        <taxon>Bacteria</taxon>
        <taxon>Bacillati</taxon>
        <taxon>Bacillota</taxon>
        <taxon>Bacilli</taxon>
        <taxon>Bacillales</taxon>
        <taxon>Bacillaceae</taxon>
        <taxon>Peribacillus</taxon>
    </lineage>
</organism>
<keyword evidence="3 4" id="KW-0560">Oxidoreductase</keyword>
<dbReference type="InterPro" id="IPR036291">
    <property type="entry name" value="NAD(P)-bd_dom_sf"/>
</dbReference>
<feature type="domain" description="Ketopantoate reductase N-terminal" evidence="5">
    <location>
        <begin position="6"/>
        <end position="126"/>
    </location>
</feature>
<accession>A0A974NN35</accession>
<evidence type="ECO:0000313" key="8">
    <source>
        <dbReference type="Proteomes" id="UP000595254"/>
    </source>
</evidence>